<comment type="caution">
    <text evidence="4">The sequence shown here is derived from an EMBL/GenBank/DDBJ whole genome shotgun (WGS) entry which is preliminary data.</text>
</comment>
<dbReference type="InterPro" id="IPR038528">
    <property type="entry name" value="TEL2_C_sf"/>
</dbReference>
<gene>
    <name evidence="4" type="ORF">K431DRAFT_323892</name>
</gene>
<evidence type="ECO:0000313" key="5">
    <source>
        <dbReference type="Proteomes" id="UP000799441"/>
    </source>
</evidence>
<feature type="region of interest" description="Disordered" evidence="2">
    <location>
        <begin position="505"/>
        <end position="551"/>
    </location>
</feature>
<keyword evidence="5" id="KW-1185">Reference proteome</keyword>
<dbReference type="AlphaFoldDB" id="A0A9P4Q0N4"/>
<feature type="compositionally biased region" description="Polar residues" evidence="2">
    <location>
        <begin position="505"/>
        <end position="531"/>
    </location>
</feature>
<feature type="domain" description="Telomere length regulation protein conserved" evidence="3">
    <location>
        <begin position="603"/>
        <end position="713"/>
    </location>
</feature>
<dbReference type="Gene3D" id="1.25.40.720">
    <property type="entry name" value="Telomere length regulation protein 2, C-terminal domain"/>
    <property type="match status" value="2"/>
</dbReference>
<feature type="region of interest" description="Disordered" evidence="2">
    <location>
        <begin position="572"/>
        <end position="596"/>
    </location>
</feature>
<accession>A0A9P4Q0N4</accession>
<feature type="compositionally biased region" description="Acidic residues" evidence="2">
    <location>
        <begin position="583"/>
        <end position="593"/>
    </location>
</feature>
<dbReference type="InterPro" id="IPR051970">
    <property type="entry name" value="TEL2_Regulation"/>
</dbReference>
<dbReference type="OrthoDB" id="10258062at2759"/>
<dbReference type="Proteomes" id="UP000799441">
    <property type="component" value="Unassembled WGS sequence"/>
</dbReference>
<protein>
    <recommendedName>
        <fullName evidence="3">Telomere length regulation protein conserved domain-containing protein</fullName>
    </recommendedName>
</protein>
<dbReference type="GO" id="GO:0051879">
    <property type="term" value="F:Hsp90 protein binding"/>
    <property type="evidence" value="ECO:0007669"/>
    <property type="project" value="TreeGrafter"/>
</dbReference>
<sequence>MNDVLSIINGRRLQAQGDEEDLLTPVAAKHPASQQNHTSRASITTPHDALRVLRSQPDQDNLVRALKWLDGNDGINHGLNMSAPGPLQAQVLNSLLTRTMLDFWQILPHNDRELIVLMFRSVSGVCAIFSYIKQLLSSTVRPNPSLARTPVVDVLELAQYTIRGDDHISAVLSGLHLAVDDGVSRDLAWKEYSNLIGSGKIISLSAEALNTADISITAVDVQWLASGNAYSSWLGRNLAELAKADKGKYSGVLLGRSLNIGYSSGLLLAIVLAFIENHEQGLQQLEAIWTRLLLDHVGKWLSDLTRSHSKLTLGTHSGVQEVPAITAIFSSLLDANEAYAPLMSALLSDTTVAGWMSLPVRQACATCIVLVQPGEAEKLLDRLISLVGDKLFIQHATTTQQDGLIASTILVAAALQKASPTHLKLATRSSRYMTGISNRLDASGRRARWLGMILGMAISSIVDDDRMAMKFESADMHTEEAKSFLQLASLKCHRGQLRDMRSFLKSSTSREVSRQPQASIQSGQGLASGATSIEGKPVFGPPRPPHPGVERYAGSKRVTEVFDDCDAEVMEDREFQSYPKPEDDQEDSDEDASLIERNKARPPVYVRDLMTMLRDREKHDRFQMGIQHAAKLIRRKSTFGREIQDHAEELARILCNLQDPFNTTSFEELRLQALVATIMSDVKSMGPWFAKQSFVGGYSMSQRICVLVALGIAGRELAGLKESDKPGNLSLESGSFPSKQLPQRLHDVYAHTSSTQRTVEDASKAVMSQMIQPLALEAADHNTAHLNAVKLRTFSKQRSLAQSKQQTSSTHNLLAKEFDAYFFQPLVIRYQQDVAAYGMNSLYKTTPVLLSTYLKTLALLLHAAGPSTPELSQITTELWEMLLSLRAQASYDISVLDALLFTLLALLEVNYDQRRLAEENPQRIAETKEWVGAIFDRTGAGTLIKDDGSSEEARIRTLAAGVLVKLGEITEAYHKLLLGTSLDY</sequence>
<organism evidence="4 5">
    <name type="scientific">Polychaeton citri CBS 116435</name>
    <dbReference type="NCBI Taxonomy" id="1314669"/>
    <lineage>
        <taxon>Eukaryota</taxon>
        <taxon>Fungi</taxon>
        <taxon>Dikarya</taxon>
        <taxon>Ascomycota</taxon>
        <taxon>Pezizomycotina</taxon>
        <taxon>Dothideomycetes</taxon>
        <taxon>Dothideomycetidae</taxon>
        <taxon>Capnodiales</taxon>
        <taxon>Capnodiaceae</taxon>
        <taxon>Polychaeton</taxon>
    </lineage>
</organism>
<evidence type="ECO:0000313" key="4">
    <source>
        <dbReference type="EMBL" id="KAF2716316.1"/>
    </source>
</evidence>
<dbReference type="GO" id="GO:0051083">
    <property type="term" value="P:'de novo' cotranslational protein folding"/>
    <property type="evidence" value="ECO:0007669"/>
    <property type="project" value="TreeGrafter"/>
</dbReference>
<dbReference type="GO" id="GO:0042162">
    <property type="term" value="F:telomeric DNA binding"/>
    <property type="evidence" value="ECO:0007669"/>
    <property type="project" value="TreeGrafter"/>
</dbReference>
<dbReference type="InterPro" id="IPR019337">
    <property type="entry name" value="Telomere_length_regulation_dom"/>
</dbReference>
<evidence type="ECO:0000256" key="1">
    <source>
        <dbReference type="ARBA" id="ARBA00006133"/>
    </source>
</evidence>
<evidence type="ECO:0000259" key="3">
    <source>
        <dbReference type="Pfam" id="PF10193"/>
    </source>
</evidence>
<comment type="similarity">
    <text evidence="1">Belongs to the TEL2 family.</text>
</comment>
<dbReference type="GO" id="GO:0005829">
    <property type="term" value="C:cytosol"/>
    <property type="evidence" value="ECO:0007669"/>
    <property type="project" value="TreeGrafter"/>
</dbReference>
<dbReference type="PANTHER" id="PTHR15830:SF10">
    <property type="entry name" value="TELOMERE LENGTH REGULATION PROTEIN TEL2 HOMOLOG"/>
    <property type="match status" value="1"/>
</dbReference>
<dbReference type="Pfam" id="PF10193">
    <property type="entry name" value="Telomere_reg-2"/>
    <property type="match status" value="1"/>
</dbReference>
<name>A0A9P4Q0N4_9PEZI</name>
<evidence type="ECO:0000256" key="2">
    <source>
        <dbReference type="SAM" id="MobiDB-lite"/>
    </source>
</evidence>
<dbReference type="EMBL" id="MU003881">
    <property type="protein sequence ID" value="KAF2716316.1"/>
    <property type="molecule type" value="Genomic_DNA"/>
</dbReference>
<reference evidence="4" key="1">
    <citation type="journal article" date="2020" name="Stud. Mycol.">
        <title>101 Dothideomycetes genomes: a test case for predicting lifestyles and emergence of pathogens.</title>
        <authorList>
            <person name="Haridas S."/>
            <person name="Albert R."/>
            <person name="Binder M."/>
            <person name="Bloem J."/>
            <person name="Labutti K."/>
            <person name="Salamov A."/>
            <person name="Andreopoulos B."/>
            <person name="Baker S."/>
            <person name="Barry K."/>
            <person name="Bills G."/>
            <person name="Bluhm B."/>
            <person name="Cannon C."/>
            <person name="Castanera R."/>
            <person name="Culley D."/>
            <person name="Daum C."/>
            <person name="Ezra D."/>
            <person name="Gonzalez J."/>
            <person name="Henrissat B."/>
            <person name="Kuo A."/>
            <person name="Liang C."/>
            <person name="Lipzen A."/>
            <person name="Lutzoni F."/>
            <person name="Magnuson J."/>
            <person name="Mondo S."/>
            <person name="Nolan M."/>
            <person name="Ohm R."/>
            <person name="Pangilinan J."/>
            <person name="Park H.-J."/>
            <person name="Ramirez L."/>
            <person name="Alfaro M."/>
            <person name="Sun H."/>
            <person name="Tritt A."/>
            <person name="Yoshinaga Y."/>
            <person name="Zwiers L.-H."/>
            <person name="Turgeon B."/>
            <person name="Goodwin S."/>
            <person name="Spatafora J."/>
            <person name="Crous P."/>
            <person name="Grigoriev I."/>
        </authorList>
    </citation>
    <scope>NUCLEOTIDE SEQUENCE</scope>
    <source>
        <strain evidence="4">CBS 116435</strain>
    </source>
</reference>
<proteinExistence type="inferred from homology"/>
<dbReference type="PANTHER" id="PTHR15830">
    <property type="entry name" value="TELOMERE LENGTH REGULATION PROTEIN TEL2 FAMILY MEMBER"/>
    <property type="match status" value="1"/>
</dbReference>